<reference evidence="12" key="1">
    <citation type="submission" date="2014-05" db="EMBL/GenBank/DDBJ databases">
        <authorList>
            <person name="Chronopoulou M."/>
        </authorList>
    </citation>
    <scope>NUCLEOTIDE SEQUENCE</scope>
    <source>
        <tissue evidence="12">Whole organism</tissue>
    </source>
</reference>
<dbReference type="PROSITE" id="PS00232">
    <property type="entry name" value="CADHERIN_1"/>
    <property type="match status" value="1"/>
</dbReference>
<accession>A0A0K2TBP5</accession>
<evidence type="ECO:0000256" key="5">
    <source>
        <dbReference type="ARBA" id="ARBA00022837"/>
    </source>
</evidence>
<dbReference type="OrthoDB" id="6510378at2759"/>
<dbReference type="PRINTS" id="PR00205">
    <property type="entry name" value="CADHERIN"/>
</dbReference>
<protein>
    <recommendedName>
        <fullName evidence="11">Cadherin domain-containing protein</fullName>
    </recommendedName>
</protein>
<dbReference type="AlphaFoldDB" id="A0A0K2TBP5"/>
<evidence type="ECO:0000256" key="1">
    <source>
        <dbReference type="ARBA" id="ARBA00004167"/>
    </source>
</evidence>
<feature type="domain" description="Cadherin" evidence="11">
    <location>
        <begin position="145"/>
        <end position="256"/>
    </location>
</feature>
<dbReference type="GO" id="GO:0005911">
    <property type="term" value="C:cell-cell junction"/>
    <property type="evidence" value="ECO:0007669"/>
    <property type="project" value="TreeGrafter"/>
</dbReference>
<keyword evidence="8" id="KW-0472">Membrane</keyword>
<dbReference type="Pfam" id="PF00028">
    <property type="entry name" value="Cadherin"/>
    <property type="match status" value="1"/>
</dbReference>
<organism evidence="12">
    <name type="scientific">Lepeophtheirus salmonis</name>
    <name type="common">Salmon louse</name>
    <name type="synonym">Caligus salmonis</name>
    <dbReference type="NCBI Taxonomy" id="72036"/>
    <lineage>
        <taxon>Eukaryota</taxon>
        <taxon>Metazoa</taxon>
        <taxon>Ecdysozoa</taxon>
        <taxon>Arthropoda</taxon>
        <taxon>Crustacea</taxon>
        <taxon>Multicrustacea</taxon>
        <taxon>Hexanauplia</taxon>
        <taxon>Copepoda</taxon>
        <taxon>Siphonostomatoida</taxon>
        <taxon>Caligidae</taxon>
        <taxon>Lepeophtheirus</taxon>
    </lineage>
</organism>
<comment type="subcellular location">
    <subcellularLocation>
        <location evidence="1">Membrane</location>
        <topology evidence="1">Single-pass membrane protein</topology>
    </subcellularLocation>
</comment>
<evidence type="ECO:0000256" key="3">
    <source>
        <dbReference type="ARBA" id="ARBA00022729"/>
    </source>
</evidence>
<dbReference type="SUPFAM" id="SSF49313">
    <property type="entry name" value="Cadherin-like"/>
    <property type="match status" value="2"/>
</dbReference>
<feature type="chain" id="PRO_5005487603" description="Cadherin domain-containing protein" evidence="10">
    <location>
        <begin position="27"/>
        <end position="281"/>
    </location>
</feature>
<dbReference type="InterPro" id="IPR002126">
    <property type="entry name" value="Cadherin-like_dom"/>
</dbReference>
<name>A0A0K2TBP5_LEPSM</name>
<dbReference type="PROSITE" id="PS50268">
    <property type="entry name" value="CADHERIN_2"/>
    <property type="match status" value="2"/>
</dbReference>
<evidence type="ECO:0000256" key="9">
    <source>
        <dbReference type="PROSITE-ProRule" id="PRU00043"/>
    </source>
</evidence>
<dbReference type="InterPro" id="IPR050971">
    <property type="entry name" value="Cadherin-domain_protein"/>
</dbReference>
<dbReference type="FunFam" id="2.60.40.60:FF:000033">
    <property type="entry name" value="FAT atypical cadherin 1"/>
    <property type="match status" value="1"/>
</dbReference>
<dbReference type="EMBL" id="HACA01006062">
    <property type="protein sequence ID" value="CDW23423.1"/>
    <property type="molecule type" value="Transcribed_RNA"/>
</dbReference>
<keyword evidence="3 10" id="KW-0732">Signal</keyword>
<dbReference type="GO" id="GO:0007156">
    <property type="term" value="P:homophilic cell adhesion via plasma membrane adhesion molecules"/>
    <property type="evidence" value="ECO:0007669"/>
    <property type="project" value="InterPro"/>
</dbReference>
<dbReference type="GO" id="GO:0005886">
    <property type="term" value="C:plasma membrane"/>
    <property type="evidence" value="ECO:0007669"/>
    <property type="project" value="InterPro"/>
</dbReference>
<keyword evidence="2" id="KW-0812">Transmembrane</keyword>
<evidence type="ECO:0000256" key="8">
    <source>
        <dbReference type="ARBA" id="ARBA00023136"/>
    </source>
</evidence>
<proteinExistence type="predicted"/>
<feature type="signal peptide" evidence="10">
    <location>
        <begin position="1"/>
        <end position="26"/>
    </location>
</feature>
<sequence length="281" mass="31017">MKYSYLNKIFYIIIPLIILQPHHVSCQINNVAPRFSLTEEELVVRLKEGPATPIGTKILTLKGSDEDGDPLYFGVVGDALGFVRVENEGDRKGSLILAKELDAEIQDEYTIILTLTDGKLGEGNFITQSMLILVEDLNDNSPVFLPYSPTISIQEHSSTPIEITRIKATDRDSGIFGQVIYSLSEESGEGGVFQILTEPSGDGVIHLVQELDYEIKSVYQLKVIASDRGQYGEPVNSATAAILVQVIDVADRPPEFVIAPSVTRISEDVLKLTEVYKYMLP</sequence>
<keyword evidence="6" id="KW-0130">Cell adhesion</keyword>
<dbReference type="InterPro" id="IPR020894">
    <property type="entry name" value="Cadherin_CS"/>
</dbReference>
<dbReference type="CDD" id="cd11304">
    <property type="entry name" value="Cadherin_repeat"/>
    <property type="match status" value="2"/>
</dbReference>
<evidence type="ECO:0000256" key="7">
    <source>
        <dbReference type="ARBA" id="ARBA00022989"/>
    </source>
</evidence>
<dbReference type="PANTHER" id="PTHR24025:SF23">
    <property type="entry name" value="NEURAL-CADHERIN"/>
    <property type="match status" value="1"/>
</dbReference>
<dbReference type="SMART" id="SM00112">
    <property type="entry name" value="CA"/>
    <property type="match status" value="2"/>
</dbReference>
<evidence type="ECO:0000259" key="11">
    <source>
        <dbReference type="PROSITE" id="PS50268"/>
    </source>
</evidence>
<dbReference type="PANTHER" id="PTHR24025">
    <property type="entry name" value="DESMOGLEIN FAMILY MEMBER"/>
    <property type="match status" value="1"/>
</dbReference>
<keyword evidence="5 9" id="KW-0106">Calcium</keyword>
<evidence type="ECO:0000256" key="10">
    <source>
        <dbReference type="SAM" id="SignalP"/>
    </source>
</evidence>
<keyword evidence="4" id="KW-0677">Repeat</keyword>
<dbReference type="GO" id="GO:0005509">
    <property type="term" value="F:calcium ion binding"/>
    <property type="evidence" value="ECO:0007669"/>
    <property type="project" value="UniProtKB-UniRule"/>
</dbReference>
<evidence type="ECO:0000256" key="4">
    <source>
        <dbReference type="ARBA" id="ARBA00022737"/>
    </source>
</evidence>
<evidence type="ECO:0000313" key="12">
    <source>
        <dbReference type="EMBL" id="CDW23423.1"/>
    </source>
</evidence>
<keyword evidence="7" id="KW-1133">Transmembrane helix</keyword>
<evidence type="ECO:0000256" key="6">
    <source>
        <dbReference type="ARBA" id="ARBA00022889"/>
    </source>
</evidence>
<feature type="domain" description="Cadherin" evidence="11">
    <location>
        <begin position="52"/>
        <end position="144"/>
    </location>
</feature>
<dbReference type="GO" id="GO:0008104">
    <property type="term" value="P:intracellular protein localization"/>
    <property type="evidence" value="ECO:0007669"/>
    <property type="project" value="UniProtKB-ARBA"/>
</dbReference>
<gene>
    <name evidence="12" type="primary">Dmoj\GI10681</name>
</gene>
<evidence type="ECO:0000256" key="2">
    <source>
        <dbReference type="ARBA" id="ARBA00022692"/>
    </source>
</evidence>
<dbReference type="Gene3D" id="2.60.40.60">
    <property type="entry name" value="Cadherins"/>
    <property type="match status" value="2"/>
</dbReference>
<dbReference type="InterPro" id="IPR015919">
    <property type="entry name" value="Cadherin-like_sf"/>
</dbReference>